<protein>
    <recommendedName>
        <fullName evidence="6">K-box domain-containing protein</fullName>
    </recommendedName>
</protein>
<dbReference type="PANTHER" id="PTHR31384">
    <property type="entry name" value="AUXIN RESPONSE FACTOR 4-RELATED"/>
    <property type="match status" value="1"/>
</dbReference>
<evidence type="ECO:0000313" key="7">
    <source>
        <dbReference type="EMBL" id="KAJ0975937.1"/>
    </source>
</evidence>
<dbReference type="Proteomes" id="UP001085076">
    <property type="component" value="Miscellaneous, Linkage group lg04"/>
</dbReference>
<dbReference type="GO" id="GO:0003700">
    <property type="term" value="F:DNA-binding transcription factor activity"/>
    <property type="evidence" value="ECO:0007669"/>
    <property type="project" value="InterPro"/>
</dbReference>
<keyword evidence="3" id="KW-0238">DNA-binding</keyword>
<dbReference type="GO" id="GO:0005634">
    <property type="term" value="C:nucleus"/>
    <property type="evidence" value="ECO:0007669"/>
    <property type="project" value="UniProtKB-SubCell"/>
</dbReference>
<dbReference type="InterPro" id="IPR044835">
    <property type="entry name" value="ARF_plant"/>
</dbReference>
<dbReference type="SUPFAM" id="SSF101936">
    <property type="entry name" value="DNA-binding pseudobarrel domain"/>
    <property type="match status" value="1"/>
</dbReference>
<evidence type="ECO:0000256" key="2">
    <source>
        <dbReference type="ARBA" id="ARBA00023015"/>
    </source>
</evidence>
<dbReference type="InterPro" id="IPR015300">
    <property type="entry name" value="DNA-bd_pseudobarrel_sf"/>
</dbReference>
<evidence type="ECO:0000313" key="8">
    <source>
        <dbReference type="Proteomes" id="UP001085076"/>
    </source>
</evidence>
<evidence type="ECO:0000259" key="6">
    <source>
        <dbReference type="PROSITE" id="PS51297"/>
    </source>
</evidence>
<reference evidence="7" key="1">
    <citation type="submission" date="2021-03" db="EMBL/GenBank/DDBJ databases">
        <authorList>
            <person name="Li Z."/>
            <person name="Yang C."/>
        </authorList>
    </citation>
    <scope>NUCLEOTIDE SEQUENCE</scope>
    <source>
        <strain evidence="7">Dzin_1.0</strain>
        <tissue evidence="7">Leaf</tissue>
    </source>
</reference>
<dbReference type="Gene3D" id="2.40.330.10">
    <property type="entry name" value="DNA-binding pseudobarrel domain"/>
    <property type="match status" value="1"/>
</dbReference>
<feature type="domain" description="K-box" evidence="6">
    <location>
        <begin position="1"/>
        <end position="60"/>
    </location>
</feature>
<accession>A0A9D5CN22</accession>
<dbReference type="GO" id="GO:0009725">
    <property type="term" value="P:response to hormone"/>
    <property type="evidence" value="ECO:0007669"/>
    <property type="project" value="InterPro"/>
</dbReference>
<dbReference type="GO" id="GO:0003677">
    <property type="term" value="F:DNA binding"/>
    <property type="evidence" value="ECO:0007669"/>
    <property type="project" value="UniProtKB-KW"/>
</dbReference>
<dbReference type="Pfam" id="PF01486">
    <property type="entry name" value="K-box"/>
    <property type="match status" value="1"/>
</dbReference>
<dbReference type="AlphaFoldDB" id="A0A9D5CN22"/>
<dbReference type="OrthoDB" id="2016915at2759"/>
<proteinExistence type="predicted"/>
<reference evidence="7" key="2">
    <citation type="journal article" date="2022" name="Hortic Res">
        <title>The genome of Dioscorea zingiberensis sheds light on the biosynthesis, origin and evolution of the medicinally important diosgenin saponins.</title>
        <authorList>
            <person name="Li Y."/>
            <person name="Tan C."/>
            <person name="Li Z."/>
            <person name="Guo J."/>
            <person name="Li S."/>
            <person name="Chen X."/>
            <person name="Wang C."/>
            <person name="Dai X."/>
            <person name="Yang H."/>
            <person name="Song W."/>
            <person name="Hou L."/>
            <person name="Xu J."/>
            <person name="Tong Z."/>
            <person name="Xu A."/>
            <person name="Yuan X."/>
            <person name="Wang W."/>
            <person name="Yang Q."/>
            <person name="Chen L."/>
            <person name="Sun Z."/>
            <person name="Wang K."/>
            <person name="Pan B."/>
            <person name="Chen J."/>
            <person name="Bao Y."/>
            <person name="Liu F."/>
            <person name="Qi X."/>
            <person name="Gang D.R."/>
            <person name="Wen J."/>
            <person name="Li J."/>
        </authorList>
    </citation>
    <scope>NUCLEOTIDE SEQUENCE</scope>
    <source>
        <strain evidence="7">Dzin_1.0</strain>
    </source>
</reference>
<keyword evidence="8" id="KW-1185">Reference proteome</keyword>
<comment type="subcellular location">
    <subcellularLocation>
        <location evidence="1">Nucleus</location>
    </subcellularLocation>
</comment>
<dbReference type="PROSITE" id="PS51297">
    <property type="entry name" value="K_BOX"/>
    <property type="match status" value="1"/>
</dbReference>
<evidence type="ECO:0000256" key="5">
    <source>
        <dbReference type="ARBA" id="ARBA00023242"/>
    </source>
</evidence>
<dbReference type="PANTHER" id="PTHR31384:SF1">
    <property type="entry name" value="AUXIN RESPONSE FACTOR 9"/>
    <property type="match status" value="1"/>
</dbReference>
<evidence type="ECO:0000256" key="1">
    <source>
        <dbReference type="ARBA" id="ARBA00004123"/>
    </source>
</evidence>
<keyword evidence="2" id="KW-0805">Transcription regulation</keyword>
<keyword evidence="5" id="KW-0539">Nucleus</keyword>
<evidence type="ECO:0000256" key="4">
    <source>
        <dbReference type="ARBA" id="ARBA00023163"/>
    </source>
</evidence>
<dbReference type="InterPro" id="IPR002487">
    <property type="entry name" value="TF_Kbox"/>
</dbReference>
<gene>
    <name evidence="7" type="ORF">J5N97_017902</name>
</gene>
<name>A0A9D5CN22_9LILI</name>
<comment type="caution">
    <text evidence="7">The sequence shown here is derived from an EMBL/GenBank/DDBJ whole genome shotgun (WGS) entry which is preliminary data.</text>
</comment>
<sequence length="156" mass="17792">MGEALGSLSVKELKQLKNRLERGIARIISKKHELLFPEIEYMQKRLEATMNHELSQQAPLFNLQTKILCRVVHIQLRVEPKTDEVYAQITLLPEPDQNELKNPDLCQPQPPKPVVYSFYKILTASDTSTHGGFSVRPRHANDCLPPLVSSILTFSF</sequence>
<evidence type="ECO:0000256" key="3">
    <source>
        <dbReference type="ARBA" id="ARBA00023125"/>
    </source>
</evidence>
<organism evidence="7 8">
    <name type="scientific">Dioscorea zingiberensis</name>
    <dbReference type="NCBI Taxonomy" id="325984"/>
    <lineage>
        <taxon>Eukaryota</taxon>
        <taxon>Viridiplantae</taxon>
        <taxon>Streptophyta</taxon>
        <taxon>Embryophyta</taxon>
        <taxon>Tracheophyta</taxon>
        <taxon>Spermatophyta</taxon>
        <taxon>Magnoliopsida</taxon>
        <taxon>Liliopsida</taxon>
        <taxon>Dioscoreales</taxon>
        <taxon>Dioscoreaceae</taxon>
        <taxon>Dioscorea</taxon>
    </lineage>
</organism>
<dbReference type="EMBL" id="JAGGNH010000004">
    <property type="protein sequence ID" value="KAJ0975937.1"/>
    <property type="molecule type" value="Genomic_DNA"/>
</dbReference>
<keyword evidence="4" id="KW-0804">Transcription</keyword>